<dbReference type="Proteomes" id="UP000499080">
    <property type="component" value="Unassembled WGS sequence"/>
</dbReference>
<dbReference type="AlphaFoldDB" id="A0A4Y2K6J5"/>
<evidence type="ECO:0000313" key="2">
    <source>
        <dbReference type="Proteomes" id="UP000499080"/>
    </source>
</evidence>
<gene>
    <name evidence="1" type="ORF">AVEN_44882_1</name>
</gene>
<dbReference type="EMBL" id="BGPR01113277">
    <property type="protein sequence ID" value="GBM97569.1"/>
    <property type="molecule type" value="Genomic_DNA"/>
</dbReference>
<protein>
    <submittedName>
        <fullName evidence="1">Uncharacterized protein</fullName>
    </submittedName>
</protein>
<evidence type="ECO:0000313" key="1">
    <source>
        <dbReference type="EMBL" id="GBM97569.1"/>
    </source>
</evidence>
<accession>A0A4Y2K6J5</accession>
<sequence>MLYWIQVRLVCWPIHTGDILRLKAFVYNVCTVRTGVVIHKQKFSTHGAPKQTYMLFQNDIPIDVACHRYTLNMQVSSGTKNNSSLNEPSCTTVTVSFNGVLLVVMGTWRSPYESPTRIRLQTKPGLVGKHHTRPLLRCPQCMLSTPG</sequence>
<proteinExistence type="predicted"/>
<name>A0A4Y2K6J5_ARAVE</name>
<reference evidence="1 2" key="1">
    <citation type="journal article" date="2019" name="Sci. Rep.">
        <title>Orb-weaving spider Araneus ventricosus genome elucidates the spidroin gene catalogue.</title>
        <authorList>
            <person name="Kono N."/>
            <person name="Nakamura H."/>
            <person name="Ohtoshi R."/>
            <person name="Moran D.A.P."/>
            <person name="Shinohara A."/>
            <person name="Yoshida Y."/>
            <person name="Fujiwara M."/>
            <person name="Mori M."/>
            <person name="Tomita M."/>
            <person name="Arakawa K."/>
        </authorList>
    </citation>
    <scope>NUCLEOTIDE SEQUENCE [LARGE SCALE GENOMIC DNA]</scope>
</reference>
<organism evidence="1 2">
    <name type="scientific">Araneus ventricosus</name>
    <name type="common">Orbweaver spider</name>
    <name type="synonym">Epeira ventricosa</name>
    <dbReference type="NCBI Taxonomy" id="182803"/>
    <lineage>
        <taxon>Eukaryota</taxon>
        <taxon>Metazoa</taxon>
        <taxon>Ecdysozoa</taxon>
        <taxon>Arthropoda</taxon>
        <taxon>Chelicerata</taxon>
        <taxon>Arachnida</taxon>
        <taxon>Araneae</taxon>
        <taxon>Araneomorphae</taxon>
        <taxon>Entelegynae</taxon>
        <taxon>Araneoidea</taxon>
        <taxon>Araneidae</taxon>
        <taxon>Araneus</taxon>
    </lineage>
</organism>
<keyword evidence="2" id="KW-1185">Reference proteome</keyword>
<comment type="caution">
    <text evidence="1">The sequence shown here is derived from an EMBL/GenBank/DDBJ whole genome shotgun (WGS) entry which is preliminary data.</text>
</comment>